<dbReference type="PANTHER" id="PTHR30250">
    <property type="entry name" value="PST FAMILY PREDICTED COLANIC ACID TRANSPORTER"/>
    <property type="match status" value="1"/>
</dbReference>
<keyword evidence="8" id="KW-1185">Reference proteome</keyword>
<organism evidence="7 8">
    <name type="scientific">Solirubrobacter pauli</name>
    <dbReference type="NCBI Taxonomy" id="166793"/>
    <lineage>
        <taxon>Bacteria</taxon>
        <taxon>Bacillati</taxon>
        <taxon>Actinomycetota</taxon>
        <taxon>Thermoleophilia</taxon>
        <taxon>Solirubrobacterales</taxon>
        <taxon>Solirubrobacteraceae</taxon>
        <taxon>Solirubrobacter</taxon>
    </lineage>
</organism>
<evidence type="ECO:0000313" key="8">
    <source>
        <dbReference type="Proteomes" id="UP000278962"/>
    </source>
</evidence>
<feature type="transmembrane region" description="Helical" evidence="6">
    <location>
        <begin position="344"/>
        <end position="366"/>
    </location>
</feature>
<proteinExistence type="predicted"/>
<dbReference type="EMBL" id="RBIL01000001">
    <property type="protein sequence ID" value="RKQ92882.1"/>
    <property type="molecule type" value="Genomic_DNA"/>
</dbReference>
<evidence type="ECO:0000256" key="4">
    <source>
        <dbReference type="ARBA" id="ARBA00022989"/>
    </source>
</evidence>
<dbReference type="PANTHER" id="PTHR30250:SF11">
    <property type="entry name" value="O-ANTIGEN TRANSPORTER-RELATED"/>
    <property type="match status" value="1"/>
</dbReference>
<keyword evidence="5 6" id="KW-0472">Membrane</keyword>
<gene>
    <name evidence="7" type="ORF">C8N24_2738</name>
</gene>
<feature type="transmembrane region" description="Helical" evidence="6">
    <location>
        <begin position="260"/>
        <end position="279"/>
    </location>
</feature>
<feature type="transmembrane region" description="Helical" evidence="6">
    <location>
        <begin position="300"/>
        <end position="324"/>
    </location>
</feature>
<evidence type="ECO:0000256" key="2">
    <source>
        <dbReference type="ARBA" id="ARBA00022475"/>
    </source>
</evidence>
<evidence type="ECO:0000256" key="3">
    <source>
        <dbReference type="ARBA" id="ARBA00022692"/>
    </source>
</evidence>
<dbReference type="Proteomes" id="UP000278962">
    <property type="component" value="Unassembled WGS sequence"/>
</dbReference>
<accession>A0A660LD02</accession>
<evidence type="ECO:0008006" key="9">
    <source>
        <dbReference type="Google" id="ProtNLM"/>
    </source>
</evidence>
<feature type="transmembrane region" description="Helical" evidence="6">
    <location>
        <begin position="20"/>
        <end position="40"/>
    </location>
</feature>
<protein>
    <recommendedName>
        <fullName evidence="9">O-antigen/teichoic acid export membrane protein</fullName>
    </recommendedName>
</protein>
<feature type="transmembrane region" description="Helical" evidence="6">
    <location>
        <begin position="156"/>
        <end position="178"/>
    </location>
</feature>
<feature type="transmembrane region" description="Helical" evidence="6">
    <location>
        <begin position="184"/>
        <end position="205"/>
    </location>
</feature>
<evidence type="ECO:0000256" key="1">
    <source>
        <dbReference type="ARBA" id="ARBA00004651"/>
    </source>
</evidence>
<feature type="transmembrane region" description="Helical" evidence="6">
    <location>
        <begin position="85"/>
        <end position="107"/>
    </location>
</feature>
<feature type="transmembrane region" description="Helical" evidence="6">
    <location>
        <begin position="463"/>
        <end position="483"/>
    </location>
</feature>
<evidence type="ECO:0000313" key="7">
    <source>
        <dbReference type="EMBL" id="RKQ92882.1"/>
    </source>
</evidence>
<sequence length="505" mass="51078">MAAAAEISDVPTPTGRQTALVAVSQAMVLALGAVIALLVAQFFGKDAETDAFFAAYGFYGVGMTFAQTFRLTTVSSIVSSGPETITRLLGAVGLLCVVLAAPMVVLADPLGRVLVESDPTNIAPLTLRMLWVALSGQLIAAILATVLAVRGRFTEIGVGTLVASVVSVVVFAAMQSFLGVPAAALGLVVSALFLLAVFAIVLWRSGERLARPSHALHGIAHEAGRLGFAGVTFFGTTVGYVICISVSARLGAGQATVFAYGYMLAAVLVGVTANVSAMVRSPALVASADRAREIAGAALWSFRFALVLIGPVLGFAVLLGPPVIGAVLGADFGASDVDQMITTLLALIPWVLGSAAGVFAVVELLARGELRRLALLTAAQMLLLVPLTLGARTIGAGLEGIAGGFSIVMAGGALVQLHWAFPRAWSMTVAAMGRALGREVAVVAAAFVPSAVLLRALGDAAAVTAGASLLAAVLAVGASYVAWPREVGALLAIVGRGPGAATADG</sequence>
<feature type="transmembrane region" description="Helical" evidence="6">
    <location>
        <begin position="52"/>
        <end position="73"/>
    </location>
</feature>
<comment type="subcellular location">
    <subcellularLocation>
        <location evidence="1">Cell membrane</location>
        <topology evidence="1">Multi-pass membrane protein</topology>
    </subcellularLocation>
</comment>
<keyword evidence="2" id="KW-1003">Cell membrane</keyword>
<dbReference type="InterPro" id="IPR050833">
    <property type="entry name" value="Poly_Biosynth_Transport"/>
</dbReference>
<reference evidence="7 8" key="1">
    <citation type="submission" date="2018-10" db="EMBL/GenBank/DDBJ databases">
        <title>Genomic Encyclopedia of Archaeal and Bacterial Type Strains, Phase II (KMG-II): from individual species to whole genera.</title>
        <authorList>
            <person name="Goeker M."/>
        </authorList>
    </citation>
    <scope>NUCLEOTIDE SEQUENCE [LARGE SCALE GENOMIC DNA]</scope>
    <source>
        <strain evidence="7 8">DSM 14954</strain>
    </source>
</reference>
<keyword evidence="4 6" id="KW-1133">Transmembrane helix</keyword>
<name>A0A660LD02_9ACTN</name>
<feature type="transmembrane region" description="Helical" evidence="6">
    <location>
        <begin position="440"/>
        <end position="457"/>
    </location>
</feature>
<evidence type="ECO:0000256" key="5">
    <source>
        <dbReference type="ARBA" id="ARBA00023136"/>
    </source>
</evidence>
<evidence type="ECO:0000256" key="6">
    <source>
        <dbReference type="SAM" id="Phobius"/>
    </source>
</evidence>
<feature type="transmembrane region" description="Helical" evidence="6">
    <location>
        <begin position="400"/>
        <end position="419"/>
    </location>
</feature>
<dbReference type="GO" id="GO:0005886">
    <property type="term" value="C:plasma membrane"/>
    <property type="evidence" value="ECO:0007669"/>
    <property type="project" value="UniProtKB-SubCell"/>
</dbReference>
<keyword evidence="3 6" id="KW-0812">Transmembrane</keyword>
<comment type="caution">
    <text evidence="7">The sequence shown here is derived from an EMBL/GenBank/DDBJ whole genome shotgun (WGS) entry which is preliminary data.</text>
</comment>
<feature type="transmembrane region" description="Helical" evidence="6">
    <location>
        <begin position="373"/>
        <end position="394"/>
    </location>
</feature>
<dbReference type="AlphaFoldDB" id="A0A660LD02"/>
<feature type="transmembrane region" description="Helical" evidence="6">
    <location>
        <begin position="127"/>
        <end position="149"/>
    </location>
</feature>
<feature type="transmembrane region" description="Helical" evidence="6">
    <location>
        <begin position="226"/>
        <end position="248"/>
    </location>
</feature>